<gene>
    <name evidence="1" type="ORF">CEXT_22531</name>
</gene>
<proteinExistence type="predicted"/>
<keyword evidence="2" id="KW-1185">Reference proteome</keyword>
<protein>
    <submittedName>
        <fullName evidence="1">Uncharacterized protein</fullName>
    </submittedName>
</protein>
<organism evidence="1 2">
    <name type="scientific">Caerostris extrusa</name>
    <name type="common">Bark spider</name>
    <name type="synonym">Caerostris bankana</name>
    <dbReference type="NCBI Taxonomy" id="172846"/>
    <lineage>
        <taxon>Eukaryota</taxon>
        <taxon>Metazoa</taxon>
        <taxon>Ecdysozoa</taxon>
        <taxon>Arthropoda</taxon>
        <taxon>Chelicerata</taxon>
        <taxon>Arachnida</taxon>
        <taxon>Araneae</taxon>
        <taxon>Araneomorphae</taxon>
        <taxon>Entelegynae</taxon>
        <taxon>Araneoidea</taxon>
        <taxon>Araneidae</taxon>
        <taxon>Caerostris</taxon>
    </lineage>
</organism>
<evidence type="ECO:0000313" key="1">
    <source>
        <dbReference type="EMBL" id="GIX85877.1"/>
    </source>
</evidence>
<evidence type="ECO:0000313" key="2">
    <source>
        <dbReference type="Proteomes" id="UP001054945"/>
    </source>
</evidence>
<name>A0AAV4NM58_CAEEX</name>
<dbReference type="Proteomes" id="UP001054945">
    <property type="component" value="Unassembled WGS sequence"/>
</dbReference>
<sequence>MQTVSNFSGDNFVETPNDFTTNCNKEVSHVSKKEECKRLCIKIMELIEASKVEELMLDTVLSSLNTLVAGMQVAVNVKSDPLRIDPHSYVPPNKKLRLKYNFFKHPRNISFSNSNKRLRVSNSENIDEHILNSNIKQSDSISGENKSCLHVSNCVFSRLKEDKFCNSDNTILKTNNLYHFIYMLKSLDPYITLEEEKQMKTVSPDFRKGWLCDTIVDSFLFKLTENSTDFKVISSLDSYIFQSGTNILNFLGLMMH</sequence>
<accession>A0AAV4NM58</accession>
<reference evidence="1 2" key="1">
    <citation type="submission" date="2021-06" db="EMBL/GenBank/DDBJ databases">
        <title>Caerostris extrusa draft genome.</title>
        <authorList>
            <person name="Kono N."/>
            <person name="Arakawa K."/>
        </authorList>
    </citation>
    <scope>NUCLEOTIDE SEQUENCE [LARGE SCALE GENOMIC DNA]</scope>
</reference>
<dbReference type="EMBL" id="BPLR01021100">
    <property type="protein sequence ID" value="GIX85877.1"/>
    <property type="molecule type" value="Genomic_DNA"/>
</dbReference>
<comment type="caution">
    <text evidence="1">The sequence shown here is derived from an EMBL/GenBank/DDBJ whole genome shotgun (WGS) entry which is preliminary data.</text>
</comment>
<dbReference type="AlphaFoldDB" id="A0AAV4NM58"/>